<dbReference type="STRING" id="1798653.A3G64_02050"/>
<accession>A0A1G2CL24</accession>
<dbReference type="PANTHER" id="PTHR43196:SF1">
    <property type="entry name" value="SULFATE ADENYLYLTRANSFERASE SUBUNIT 2"/>
    <property type="match status" value="1"/>
</dbReference>
<gene>
    <name evidence="2" type="ORF">A3G64_02050</name>
</gene>
<dbReference type="Gene3D" id="3.40.50.620">
    <property type="entry name" value="HUPs"/>
    <property type="match status" value="1"/>
</dbReference>
<dbReference type="InterPro" id="IPR014729">
    <property type="entry name" value="Rossmann-like_a/b/a_fold"/>
</dbReference>
<evidence type="ECO:0000259" key="1">
    <source>
        <dbReference type="Pfam" id="PF01507"/>
    </source>
</evidence>
<dbReference type="NCBIfam" id="NF003587">
    <property type="entry name" value="PRK05253.1"/>
    <property type="match status" value="1"/>
</dbReference>
<dbReference type="GO" id="GO:0003824">
    <property type="term" value="F:catalytic activity"/>
    <property type="evidence" value="ECO:0007669"/>
    <property type="project" value="InterPro"/>
</dbReference>
<feature type="domain" description="Phosphoadenosine phosphosulphate reductase" evidence="1">
    <location>
        <begin position="26"/>
        <end position="216"/>
    </location>
</feature>
<proteinExistence type="predicted"/>
<dbReference type="PANTHER" id="PTHR43196">
    <property type="entry name" value="SULFATE ADENYLYLTRANSFERASE SUBUNIT 2"/>
    <property type="match status" value="1"/>
</dbReference>
<dbReference type="AlphaFoldDB" id="A0A1G2CL24"/>
<dbReference type="InterPro" id="IPR050128">
    <property type="entry name" value="Sulfate_adenylyltrnsfr_sub2"/>
</dbReference>
<evidence type="ECO:0000313" key="3">
    <source>
        <dbReference type="Proteomes" id="UP000179281"/>
    </source>
</evidence>
<dbReference type="SUPFAM" id="SSF52402">
    <property type="entry name" value="Adenine nucleotide alpha hydrolases-like"/>
    <property type="match status" value="1"/>
</dbReference>
<evidence type="ECO:0000313" key="2">
    <source>
        <dbReference type="EMBL" id="OGZ01957.1"/>
    </source>
</evidence>
<reference evidence="2 3" key="1">
    <citation type="journal article" date="2016" name="Nat. Commun.">
        <title>Thousands of microbial genomes shed light on interconnected biogeochemical processes in an aquifer system.</title>
        <authorList>
            <person name="Anantharaman K."/>
            <person name="Brown C.T."/>
            <person name="Hug L.A."/>
            <person name="Sharon I."/>
            <person name="Castelle C.J."/>
            <person name="Probst A.J."/>
            <person name="Thomas B.C."/>
            <person name="Singh A."/>
            <person name="Wilkins M.J."/>
            <person name="Karaoz U."/>
            <person name="Brodie E.L."/>
            <person name="Williams K.H."/>
            <person name="Hubbard S.S."/>
            <person name="Banfield J.F."/>
        </authorList>
    </citation>
    <scope>NUCLEOTIDE SEQUENCE [LARGE SCALE GENOMIC DNA]</scope>
</reference>
<dbReference type="EMBL" id="MHLD01000034">
    <property type="protein sequence ID" value="OGZ01957.1"/>
    <property type="molecule type" value="Genomic_DNA"/>
</dbReference>
<dbReference type="InterPro" id="IPR002500">
    <property type="entry name" value="PAPS_reduct_dom"/>
</dbReference>
<organism evidence="2 3">
    <name type="scientific">Candidatus Liptonbacteria bacterium RIFCSPLOWO2_12_FULL_60_15</name>
    <dbReference type="NCBI Taxonomy" id="1798653"/>
    <lineage>
        <taxon>Bacteria</taxon>
        <taxon>Candidatus Liptoniibacteriota</taxon>
    </lineage>
</organism>
<name>A0A1G2CL24_9BACT</name>
<sequence>MKTADTYELKQRSIFIVREARARFNNLAMLWSGGKDSTAMLALCREAFFNTVPFPVIHIDNGIDFPETYDFLGRLAKTWNLDLLIAKSVIKKDKISGIACCGANKTEALKKLMKKEGFDGLIVSIRSDEHGIRAKERTFSPRDAQWRWNYQNQPVEAWNYASVEKDADHYRIHPLLHWRELDVWRYISENNIPLNPLYFSRAGKRFRSLGCTRCTVAIRSSAATVTDILRELGDIRVSERSGRAQDKETQAVMERLRALGYM</sequence>
<dbReference type="Proteomes" id="UP000179281">
    <property type="component" value="Unassembled WGS sequence"/>
</dbReference>
<protein>
    <recommendedName>
        <fullName evidence="1">Phosphoadenosine phosphosulphate reductase domain-containing protein</fullName>
    </recommendedName>
</protein>
<dbReference type="Pfam" id="PF01507">
    <property type="entry name" value="PAPS_reduct"/>
    <property type="match status" value="1"/>
</dbReference>
<comment type="caution">
    <text evidence="2">The sequence shown here is derived from an EMBL/GenBank/DDBJ whole genome shotgun (WGS) entry which is preliminary data.</text>
</comment>